<evidence type="ECO:0000313" key="9">
    <source>
        <dbReference type="EMBL" id="RHC74406.1"/>
    </source>
</evidence>
<evidence type="ECO:0000313" key="14">
    <source>
        <dbReference type="Proteomes" id="UP000433928"/>
    </source>
</evidence>
<dbReference type="EMBL" id="WCUG01000009">
    <property type="protein sequence ID" value="KAB4169223.1"/>
    <property type="molecule type" value="Genomic_DNA"/>
</dbReference>
<keyword evidence="1 2" id="KW-0732">Signal</keyword>
<evidence type="ECO:0000313" key="10">
    <source>
        <dbReference type="Proteomes" id="UP000095766"/>
    </source>
</evidence>
<reference evidence="5 14" key="3">
    <citation type="journal article" date="2019" name="Nat. Med.">
        <title>A library of human gut bacterial isolates paired with longitudinal multiomics data enables mechanistic microbiome research.</title>
        <authorList>
            <person name="Poyet M."/>
            <person name="Groussin M."/>
            <person name="Gibbons S.M."/>
            <person name="Avila-Pacheco J."/>
            <person name="Jiang X."/>
            <person name="Kearney S.M."/>
            <person name="Perrotta A.R."/>
            <person name="Berdy B."/>
            <person name="Zhao S."/>
            <person name="Lieberman T.D."/>
            <person name="Swanson P.K."/>
            <person name="Smith M."/>
            <person name="Roesemann S."/>
            <person name="Alexander J.E."/>
            <person name="Rich S.A."/>
            <person name="Livny J."/>
            <person name="Vlamakis H."/>
            <person name="Clish C."/>
            <person name="Bullock K."/>
            <person name="Deik A."/>
            <person name="Scott J."/>
            <person name="Pierce K.A."/>
            <person name="Xavier R.J."/>
            <person name="Alm E.J."/>
        </authorList>
    </citation>
    <scope>NUCLEOTIDE SEQUENCE [LARGE SCALE GENOMIC DNA]</scope>
    <source>
        <strain evidence="5 14">BIOML-A27</strain>
    </source>
</reference>
<dbReference type="EMBL" id="JAQNSG010000005">
    <property type="protein sequence ID" value="MDC1879631.1"/>
    <property type="molecule type" value="Genomic_DNA"/>
</dbReference>
<dbReference type="InterPro" id="IPR002925">
    <property type="entry name" value="Dienelactn_hydro"/>
</dbReference>
<dbReference type="AlphaFoldDB" id="A0A174GTG0"/>
<dbReference type="Proteomes" id="UP000095766">
    <property type="component" value="Unassembled WGS sequence"/>
</dbReference>
<feature type="chain" id="PRO_5014251419" evidence="2">
    <location>
        <begin position="20"/>
        <end position="259"/>
    </location>
</feature>
<dbReference type="Gene3D" id="3.40.50.1820">
    <property type="entry name" value="alpha/beta hydrolase"/>
    <property type="match status" value="1"/>
</dbReference>
<dbReference type="EMBL" id="CZAO01000026">
    <property type="protein sequence ID" value="CUQ30654.1"/>
    <property type="molecule type" value="Genomic_DNA"/>
</dbReference>
<dbReference type="Proteomes" id="UP000284514">
    <property type="component" value="Unassembled WGS sequence"/>
</dbReference>
<evidence type="ECO:0000313" key="6">
    <source>
        <dbReference type="EMBL" id="MDC1879631.1"/>
    </source>
</evidence>
<evidence type="ECO:0000313" key="12">
    <source>
        <dbReference type="Proteomes" id="UP000284022"/>
    </source>
</evidence>
<reference evidence="4 10" key="1">
    <citation type="submission" date="2015-09" db="EMBL/GenBank/DDBJ databases">
        <authorList>
            <consortium name="Pathogen Informatics"/>
        </authorList>
    </citation>
    <scope>NUCLEOTIDE SEQUENCE [LARGE SCALE GENOMIC DNA]</scope>
    <source>
        <strain evidence="4 10">2789STDY5834898</strain>
    </source>
</reference>
<dbReference type="GO" id="GO:0016787">
    <property type="term" value="F:hydrolase activity"/>
    <property type="evidence" value="ECO:0007669"/>
    <property type="project" value="InterPro"/>
</dbReference>
<dbReference type="Pfam" id="PF01738">
    <property type="entry name" value="DLH"/>
    <property type="match status" value="1"/>
</dbReference>
<feature type="domain" description="Dienelactone hydrolase" evidence="3">
    <location>
        <begin position="126"/>
        <end position="238"/>
    </location>
</feature>
<dbReference type="EMBL" id="QRXV01000004">
    <property type="protein sequence ID" value="RGU40358.1"/>
    <property type="molecule type" value="Genomic_DNA"/>
</dbReference>
<evidence type="ECO:0000313" key="4">
    <source>
        <dbReference type="EMBL" id="CUQ30654.1"/>
    </source>
</evidence>
<dbReference type="Proteomes" id="UP001213309">
    <property type="component" value="Unassembled WGS sequence"/>
</dbReference>
<proteinExistence type="predicted"/>
<gene>
    <name evidence="9" type="ORF">DW831_07740</name>
    <name evidence="8" type="ORF">DWW83_04685</name>
    <name evidence="7" type="ORF">DXC91_18530</name>
    <name evidence="4" type="ORF">ERS852510_03889</name>
    <name evidence="5" type="ORF">GAQ59_12000</name>
    <name evidence="6" type="ORF">POZ24_06280</name>
</gene>
<dbReference type="Proteomes" id="UP000433928">
    <property type="component" value="Unassembled WGS sequence"/>
</dbReference>
<dbReference type="InterPro" id="IPR029058">
    <property type="entry name" value="AB_hydrolase_fold"/>
</dbReference>
<reference evidence="6" key="4">
    <citation type="submission" date="2022-10" db="EMBL/GenBank/DDBJ databases">
        <title>Human gut microbiome strain richness.</title>
        <authorList>
            <person name="Chen-Liaw A."/>
        </authorList>
    </citation>
    <scope>NUCLEOTIDE SEQUENCE</scope>
    <source>
        <strain evidence="6">1001713st2_A4_1001713B170214_170313</strain>
    </source>
</reference>
<evidence type="ECO:0000313" key="8">
    <source>
        <dbReference type="EMBL" id="RGU40358.1"/>
    </source>
</evidence>
<dbReference type="PANTHER" id="PTHR43037">
    <property type="entry name" value="UNNAMED PRODUCT-RELATED"/>
    <property type="match status" value="1"/>
</dbReference>
<evidence type="ECO:0000256" key="1">
    <source>
        <dbReference type="ARBA" id="ARBA00022729"/>
    </source>
</evidence>
<dbReference type="PANTHER" id="PTHR43037:SF1">
    <property type="entry name" value="BLL1128 PROTEIN"/>
    <property type="match status" value="1"/>
</dbReference>
<dbReference type="InterPro" id="IPR050955">
    <property type="entry name" value="Plant_Biomass_Hydrol_Est"/>
</dbReference>
<organism evidence="7 11">
    <name type="scientific">Bacteroides uniformis</name>
    <dbReference type="NCBI Taxonomy" id="820"/>
    <lineage>
        <taxon>Bacteria</taxon>
        <taxon>Pseudomonadati</taxon>
        <taxon>Bacteroidota</taxon>
        <taxon>Bacteroidia</taxon>
        <taxon>Bacteroidales</taxon>
        <taxon>Bacteroidaceae</taxon>
        <taxon>Bacteroides</taxon>
    </lineage>
</organism>
<evidence type="ECO:0000313" key="11">
    <source>
        <dbReference type="Proteomes" id="UP000260874"/>
    </source>
</evidence>
<evidence type="ECO:0000256" key="2">
    <source>
        <dbReference type="SAM" id="SignalP"/>
    </source>
</evidence>
<dbReference type="EMBL" id="QSRB01000021">
    <property type="protein sequence ID" value="RGK80996.1"/>
    <property type="molecule type" value="Genomic_DNA"/>
</dbReference>
<evidence type="ECO:0000313" key="5">
    <source>
        <dbReference type="EMBL" id="KAB4169223.1"/>
    </source>
</evidence>
<dbReference type="SUPFAM" id="SSF53474">
    <property type="entry name" value="alpha/beta-Hydrolases"/>
    <property type="match status" value="1"/>
</dbReference>
<evidence type="ECO:0000259" key="3">
    <source>
        <dbReference type="Pfam" id="PF01738"/>
    </source>
</evidence>
<name>A0A174GTG0_BACUN</name>
<accession>A0A174GTG0</accession>
<dbReference type="Proteomes" id="UP000284022">
    <property type="component" value="Unassembled WGS sequence"/>
</dbReference>
<evidence type="ECO:0000313" key="7">
    <source>
        <dbReference type="EMBL" id="RGK80996.1"/>
    </source>
</evidence>
<evidence type="ECO:0000313" key="13">
    <source>
        <dbReference type="Proteomes" id="UP000284514"/>
    </source>
</evidence>
<feature type="signal peptide" evidence="2">
    <location>
        <begin position="1"/>
        <end position="19"/>
    </location>
</feature>
<sequence length="259" mass="29211">MKNTVCTALMLLMSVCMYAQELYGEYEKKVYVSSQGDSLKYRLLRPEAEKAGKKYPLVLFLHGAGERGDDNQKQLVHGGQMWLNPVNREEYPAFVLAPQCPKEDYWAYVGRPKSFVPGEMPEVQEPTRIFRTLKELLDTYLAMPQVDKDRIYVMGLSMGGMGTFDLAIRYPEVFAAAVPICGIVNPARLSAAKDVKFRIYHGDADNIVPVEGSRQAYKALKAAGADVEYIEFPGVNHGSWTPAFNDSEFMGWLFNQKKK</sequence>
<dbReference type="Proteomes" id="UP000260874">
    <property type="component" value="Unassembled WGS sequence"/>
</dbReference>
<protein>
    <submittedName>
        <fullName evidence="7">Phospholipase</fullName>
    </submittedName>
    <submittedName>
        <fullName evidence="4">Predicted peptidase</fullName>
    </submittedName>
    <submittedName>
        <fullName evidence="5">Prolyl oligopeptidase family serine peptidase</fullName>
    </submittedName>
</protein>
<reference evidence="11 12" key="2">
    <citation type="submission" date="2018-08" db="EMBL/GenBank/DDBJ databases">
        <title>A genome reference for cultivated species of the human gut microbiota.</title>
        <authorList>
            <person name="Zou Y."/>
            <person name="Xue W."/>
            <person name="Luo G."/>
        </authorList>
    </citation>
    <scope>NUCLEOTIDE SEQUENCE [LARGE SCALE GENOMIC DNA]</scope>
    <source>
        <strain evidence="8 12">AF17-20</strain>
        <strain evidence="9 13">AM34-25</strain>
        <strain evidence="7 11">TF09-22</strain>
    </source>
</reference>
<dbReference type="EMBL" id="QSIF01000009">
    <property type="protein sequence ID" value="RHC74406.1"/>
    <property type="molecule type" value="Genomic_DNA"/>
</dbReference>